<dbReference type="EMBL" id="JAQJAN010000004">
    <property type="protein sequence ID" value="KAJ5732712.1"/>
    <property type="molecule type" value="Genomic_DNA"/>
</dbReference>
<reference evidence="3" key="1">
    <citation type="journal article" date="2023" name="IMA Fungus">
        <title>Comparative genomic study of the Penicillium genus elucidates a diverse pangenome and 15 lateral gene transfer events.</title>
        <authorList>
            <person name="Petersen C."/>
            <person name="Sorensen T."/>
            <person name="Nielsen M.R."/>
            <person name="Sondergaard T.E."/>
            <person name="Sorensen J.L."/>
            <person name="Fitzpatrick D.A."/>
            <person name="Frisvad J.C."/>
            <person name="Nielsen K.L."/>
        </authorList>
    </citation>
    <scope>NUCLEOTIDE SEQUENCE</scope>
    <source>
        <strain evidence="3">IBT 17514</strain>
    </source>
</reference>
<dbReference type="Proteomes" id="UP001215712">
    <property type="component" value="Unassembled WGS sequence"/>
</dbReference>
<dbReference type="SMART" id="SM00338">
    <property type="entry name" value="BRLZ"/>
    <property type="match status" value="1"/>
</dbReference>
<organism evidence="3 4">
    <name type="scientific">Penicillium malachiteum</name>
    <dbReference type="NCBI Taxonomy" id="1324776"/>
    <lineage>
        <taxon>Eukaryota</taxon>
        <taxon>Fungi</taxon>
        <taxon>Dikarya</taxon>
        <taxon>Ascomycota</taxon>
        <taxon>Pezizomycotina</taxon>
        <taxon>Eurotiomycetes</taxon>
        <taxon>Eurotiomycetidae</taxon>
        <taxon>Eurotiales</taxon>
        <taxon>Aspergillaceae</taxon>
        <taxon>Penicillium</taxon>
    </lineage>
</organism>
<dbReference type="Pfam" id="PF07716">
    <property type="entry name" value="bZIP_2"/>
    <property type="match status" value="1"/>
</dbReference>
<feature type="compositionally biased region" description="Polar residues" evidence="1">
    <location>
        <begin position="157"/>
        <end position="180"/>
    </location>
</feature>
<keyword evidence="4" id="KW-1185">Reference proteome</keyword>
<feature type="compositionally biased region" description="Polar residues" evidence="1">
    <location>
        <begin position="187"/>
        <end position="201"/>
    </location>
</feature>
<protein>
    <recommendedName>
        <fullName evidence="2">BZIP domain-containing protein</fullName>
    </recommendedName>
</protein>
<name>A0AAD6MY76_9EURO</name>
<dbReference type="CDD" id="cd12193">
    <property type="entry name" value="bZIP_GCN4"/>
    <property type="match status" value="1"/>
</dbReference>
<sequence>MVIIDGSEVFGPLNFSIASRSSSSPHTTITPFDVKSFTTDQFQQSWPPTPLPTQPSAPSLNNNNSNNSVLEDFVLYPQPSSQPRRRVSRPVAHPNTALKPSALQPFLAQNNPRRHSFSLQLHRHLQQQFSGSPQDPRVTKLARSPSYWSQPVKHSRSQSTAVPTNSPHRPSNRSFHVGTQNEKRKQYMQQYRRSNMSSPNYQGKHPLHVPHHHPSHLPATFPPSVSRPLSHLSHSHIAHTQFSEQDLLFDLPSTGIMDPNSWDAVLGSDASPEAPAGTISPKDLMMANSMPPSATFTDMSTPAMDSPGDFSDHPSPLFDDFSGPPESWDSLFGGHVNDPSDFTAYGGQETYMAAPSLPMFSPVETKKESFDVSRAAGISALSMAPPALPKAHPSIEMSPPPKPATKASPISATGSSKPSAVAGITRQRKELSPLEFDPSDPAAAKRARNTEAARKSRAKKQQRQADAEARIADLEDLVRQRDEEVARLQAKVQALEDAMAQ</sequence>
<feature type="compositionally biased region" description="Low complexity" evidence="1">
    <location>
        <begin position="56"/>
        <end position="66"/>
    </location>
</feature>
<feature type="region of interest" description="Disordered" evidence="1">
    <location>
        <begin position="79"/>
        <end position="103"/>
    </location>
</feature>
<dbReference type="PROSITE" id="PS50217">
    <property type="entry name" value="BZIP"/>
    <property type="match status" value="1"/>
</dbReference>
<gene>
    <name evidence="3" type="ORF">N7493_004193</name>
</gene>
<evidence type="ECO:0000313" key="3">
    <source>
        <dbReference type="EMBL" id="KAJ5732712.1"/>
    </source>
</evidence>
<dbReference type="InterPro" id="IPR046347">
    <property type="entry name" value="bZIP_sf"/>
</dbReference>
<dbReference type="SUPFAM" id="SSF57959">
    <property type="entry name" value="Leucine zipper domain"/>
    <property type="match status" value="1"/>
</dbReference>
<evidence type="ECO:0000256" key="1">
    <source>
        <dbReference type="SAM" id="MobiDB-lite"/>
    </source>
</evidence>
<dbReference type="InterPro" id="IPR004827">
    <property type="entry name" value="bZIP"/>
</dbReference>
<dbReference type="GO" id="GO:0003700">
    <property type="term" value="F:DNA-binding transcription factor activity"/>
    <property type="evidence" value="ECO:0007669"/>
    <property type="project" value="InterPro"/>
</dbReference>
<proteinExistence type="predicted"/>
<evidence type="ECO:0000313" key="4">
    <source>
        <dbReference type="Proteomes" id="UP001215712"/>
    </source>
</evidence>
<dbReference type="Gene3D" id="3.30.160.60">
    <property type="entry name" value="Classic Zinc Finger"/>
    <property type="match status" value="1"/>
</dbReference>
<feature type="region of interest" description="Disordered" evidence="1">
    <location>
        <begin position="387"/>
        <end position="469"/>
    </location>
</feature>
<reference evidence="3" key="2">
    <citation type="submission" date="2023-01" db="EMBL/GenBank/DDBJ databases">
        <authorList>
            <person name="Petersen C."/>
        </authorList>
    </citation>
    <scope>NUCLEOTIDE SEQUENCE</scope>
    <source>
        <strain evidence="3">IBT 17514</strain>
    </source>
</reference>
<dbReference type="PROSITE" id="PS00036">
    <property type="entry name" value="BZIP_BASIC"/>
    <property type="match status" value="1"/>
</dbReference>
<dbReference type="AlphaFoldDB" id="A0AAD6MY76"/>
<comment type="caution">
    <text evidence="3">The sequence shown here is derived from an EMBL/GenBank/DDBJ whole genome shotgun (WGS) entry which is preliminary data.</text>
</comment>
<evidence type="ECO:0000259" key="2">
    <source>
        <dbReference type="PROSITE" id="PS50217"/>
    </source>
</evidence>
<feature type="region of interest" description="Disordered" evidence="1">
    <location>
        <begin position="40"/>
        <end position="66"/>
    </location>
</feature>
<feature type="compositionally biased region" description="Basic residues" evidence="1">
    <location>
        <begin position="205"/>
        <end position="215"/>
    </location>
</feature>
<feature type="region of interest" description="Disordered" evidence="1">
    <location>
        <begin position="126"/>
        <end position="232"/>
    </location>
</feature>
<feature type="domain" description="BZIP" evidence="2">
    <location>
        <begin position="445"/>
        <end position="501"/>
    </location>
</feature>
<accession>A0AAD6MY76</accession>